<name>A0A077ZT89_STYLE</name>
<organism evidence="2 3">
    <name type="scientific">Stylonychia lemnae</name>
    <name type="common">Ciliate</name>
    <dbReference type="NCBI Taxonomy" id="5949"/>
    <lineage>
        <taxon>Eukaryota</taxon>
        <taxon>Sar</taxon>
        <taxon>Alveolata</taxon>
        <taxon>Ciliophora</taxon>
        <taxon>Intramacronucleata</taxon>
        <taxon>Spirotrichea</taxon>
        <taxon>Stichotrichia</taxon>
        <taxon>Sporadotrichida</taxon>
        <taxon>Oxytrichidae</taxon>
        <taxon>Stylonychinae</taxon>
        <taxon>Stylonychia</taxon>
    </lineage>
</organism>
<dbReference type="Proteomes" id="UP000039865">
    <property type="component" value="Unassembled WGS sequence"/>
</dbReference>
<accession>A0A077ZT89</accession>
<evidence type="ECO:0000313" key="2">
    <source>
        <dbReference type="EMBL" id="CDW72545.1"/>
    </source>
</evidence>
<dbReference type="EMBL" id="CCKQ01001438">
    <property type="protein sequence ID" value="CDW72545.1"/>
    <property type="molecule type" value="Genomic_DNA"/>
</dbReference>
<gene>
    <name evidence="2" type="primary">Contig18149.g19292</name>
    <name evidence="2" type="ORF">STYLEM_1507</name>
</gene>
<feature type="region of interest" description="Disordered" evidence="1">
    <location>
        <begin position="175"/>
        <end position="212"/>
    </location>
</feature>
<evidence type="ECO:0008006" key="4">
    <source>
        <dbReference type="Google" id="ProtNLM"/>
    </source>
</evidence>
<proteinExistence type="predicted"/>
<evidence type="ECO:0000256" key="1">
    <source>
        <dbReference type="SAM" id="MobiDB-lite"/>
    </source>
</evidence>
<reference evidence="2 3" key="1">
    <citation type="submission" date="2014-06" db="EMBL/GenBank/DDBJ databases">
        <authorList>
            <person name="Swart Estienne"/>
        </authorList>
    </citation>
    <scope>NUCLEOTIDE SEQUENCE [LARGE SCALE GENOMIC DNA]</scope>
    <source>
        <strain evidence="2 3">130c</strain>
    </source>
</reference>
<keyword evidence="3" id="KW-1185">Reference proteome</keyword>
<dbReference type="AlphaFoldDB" id="A0A077ZT89"/>
<feature type="compositionally biased region" description="Basic and acidic residues" evidence="1">
    <location>
        <begin position="191"/>
        <end position="211"/>
    </location>
</feature>
<dbReference type="InParanoid" id="A0A077ZT89"/>
<evidence type="ECO:0000313" key="3">
    <source>
        <dbReference type="Proteomes" id="UP000039865"/>
    </source>
</evidence>
<sequence length="300" mass="35580">MLCFNVPNKDNASFCSVCRRPVCLKCYEDIFQGHEDSVTYKMPCLCVNSQRVDMIELFHQQKNDFLNLKFKCFISPDCTKILSYQQMLNPNDHIQDCEYSIFRCKYCKIVKSRKEKIKHRFECEDAPRKCKHCARDVKMFRYSEHLRLVHPDIENENSRDANNQGIQQQDAIQIDTSLNRDGSNQNISREQPYKRAKMNDDDYVNKEDKNGPTKYQQYMQSKITQNNIEKQLIEIDSSNQLTNQKTNQEFRRDKFILKVKIANEVESKINEEIIVGSDVRSIYSYEEFEQELITKKNGRK</sequence>
<protein>
    <recommendedName>
        <fullName evidence="4">TRAF-type domain-containing protein</fullName>
    </recommendedName>
</protein>
<feature type="compositionally biased region" description="Polar residues" evidence="1">
    <location>
        <begin position="176"/>
        <end position="189"/>
    </location>
</feature>